<dbReference type="Proteomes" id="UP001589610">
    <property type="component" value="Unassembled WGS sequence"/>
</dbReference>
<dbReference type="Pfam" id="PF03625">
    <property type="entry name" value="DUF302"/>
    <property type="match status" value="1"/>
</dbReference>
<organism evidence="2 3">
    <name type="scientific">Streptosporangium vulgare</name>
    <dbReference type="NCBI Taxonomy" id="46190"/>
    <lineage>
        <taxon>Bacteria</taxon>
        <taxon>Bacillati</taxon>
        <taxon>Actinomycetota</taxon>
        <taxon>Actinomycetes</taxon>
        <taxon>Streptosporangiales</taxon>
        <taxon>Streptosporangiaceae</taxon>
        <taxon>Streptosporangium</taxon>
    </lineage>
</organism>
<dbReference type="EMBL" id="JBHMBS010000014">
    <property type="protein sequence ID" value="MFB9679104.1"/>
    <property type="molecule type" value="Genomic_DNA"/>
</dbReference>
<evidence type="ECO:0000313" key="2">
    <source>
        <dbReference type="EMBL" id="MFB9679104.1"/>
    </source>
</evidence>
<dbReference type="PANTHER" id="PTHR38342">
    <property type="entry name" value="SLR5037 PROTEIN"/>
    <property type="match status" value="1"/>
</dbReference>
<dbReference type="Gene3D" id="3.30.310.70">
    <property type="entry name" value="TT1751-like domain"/>
    <property type="match status" value="1"/>
</dbReference>
<name>A0ABV5TJB2_9ACTN</name>
<gene>
    <name evidence="2" type="ORF">ACFFRH_26815</name>
</gene>
<reference evidence="2 3" key="1">
    <citation type="submission" date="2024-09" db="EMBL/GenBank/DDBJ databases">
        <authorList>
            <person name="Sun Q."/>
            <person name="Mori K."/>
        </authorList>
    </citation>
    <scope>NUCLEOTIDE SEQUENCE [LARGE SCALE GENOMIC DNA]</scope>
    <source>
        <strain evidence="2 3">JCM 3028</strain>
    </source>
</reference>
<sequence length="126" mass="13119">MNTVTRVSSGSVAETLDRLEKLITGRGLTLFAVVEHDVAAAEAGLSMRPAKLVIFGDPAAGTPLMVAAPLLALDLPLKILVWEDESGRTLVSHGSVAELQERYGLTDEQVAPLRGVALLASAATGT</sequence>
<evidence type="ECO:0000313" key="3">
    <source>
        <dbReference type="Proteomes" id="UP001589610"/>
    </source>
</evidence>
<dbReference type="RefSeq" id="WP_386160409.1">
    <property type="nucleotide sequence ID" value="NZ_JBHMBS010000014.1"/>
</dbReference>
<dbReference type="InterPro" id="IPR035923">
    <property type="entry name" value="TT1751-like_sf"/>
</dbReference>
<evidence type="ECO:0000259" key="1">
    <source>
        <dbReference type="Pfam" id="PF03625"/>
    </source>
</evidence>
<dbReference type="CDD" id="cd14797">
    <property type="entry name" value="DUF302"/>
    <property type="match status" value="1"/>
</dbReference>
<dbReference type="SUPFAM" id="SSF103247">
    <property type="entry name" value="TT1751-like"/>
    <property type="match status" value="1"/>
</dbReference>
<proteinExistence type="predicted"/>
<protein>
    <submittedName>
        <fullName evidence="2">DUF302 domain-containing protein</fullName>
    </submittedName>
</protein>
<dbReference type="PANTHER" id="PTHR38342:SF2">
    <property type="entry name" value="INNER MEMBRANE OR EXPORTED"/>
    <property type="match status" value="1"/>
</dbReference>
<feature type="domain" description="DUF302" evidence="1">
    <location>
        <begin position="38"/>
        <end position="92"/>
    </location>
</feature>
<accession>A0ABV5TJB2</accession>
<comment type="caution">
    <text evidence="2">The sequence shown here is derived from an EMBL/GenBank/DDBJ whole genome shotgun (WGS) entry which is preliminary data.</text>
</comment>
<dbReference type="InterPro" id="IPR005180">
    <property type="entry name" value="DUF302"/>
</dbReference>
<keyword evidence="3" id="KW-1185">Reference proteome</keyword>